<protein>
    <recommendedName>
        <fullName evidence="1">chorismate mutase</fullName>
        <ecNumber evidence="1">5.4.99.5</ecNumber>
    </recommendedName>
</protein>
<dbReference type="Proteomes" id="UP000263619">
    <property type="component" value="Chromosome"/>
</dbReference>
<dbReference type="PANTHER" id="PTHR43018:SF1">
    <property type="entry name" value="PROTEIN AROA(G)"/>
    <property type="match status" value="1"/>
</dbReference>
<dbReference type="InterPro" id="IPR052899">
    <property type="entry name" value="Class-I_DAHP_synthase"/>
</dbReference>
<dbReference type="InterPro" id="IPR013785">
    <property type="entry name" value="Aldolase_TIM"/>
</dbReference>
<evidence type="ECO:0000256" key="1">
    <source>
        <dbReference type="ARBA" id="ARBA00012404"/>
    </source>
</evidence>
<evidence type="ECO:0000313" key="5">
    <source>
        <dbReference type="Proteomes" id="UP000263619"/>
    </source>
</evidence>
<dbReference type="RefSeq" id="WP_172548536.1">
    <property type="nucleotide sequence ID" value="NZ_AP014608.1"/>
</dbReference>
<evidence type="ECO:0000259" key="3">
    <source>
        <dbReference type="PROSITE" id="PS51168"/>
    </source>
</evidence>
<dbReference type="GO" id="GO:0046417">
    <property type="term" value="P:chorismate metabolic process"/>
    <property type="evidence" value="ECO:0007669"/>
    <property type="project" value="InterPro"/>
</dbReference>
<dbReference type="GO" id="GO:0016740">
    <property type="term" value="F:transferase activity"/>
    <property type="evidence" value="ECO:0007669"/>
    <property type="project" value="UniProtKB-KW"/>
</dbReference>
<dbReference type="Pfam" id="PF01817">
    <property type="entry name" value="CM_2"/>
    <property type="match status" value="1"/>
</dbReference>
<evidence type="ECO:0000256" key="2">
    <source>
        <dbReference type="ARBA" id="ARBA00022679"/>
    </source>
</evidence>
<dbReference type="SMART" id="SM00830">
    <property type="entry name" value="CM_2"/>
    <property type="match status" value="1"/>
</dbReference>
<proteinExistence type="predicted"/>
<dbReference type="Gene3D" id="1.20.59.10">
    <property type="entry name" value="Chorismate mutase"/>
    <property type="match status" value="1"/>
</dbReference>
<dbReference type="PANTHER" id="PTHR43018">
    <property type="entry name" value="PHOSPHO-2-DEHYDRO-3-DEOXYHEPTONATE ALDOLASE"/>
    <property type="match status" value="1"/>
</dbReference>
<dbReference type="Gene3D" id="3.20.20.70">
    <property type="entry name" value="Aldolase class I"/>
    <property type="match status" value="1"/>
</dbReference>
<dbReference type="Pfam" id="PF00793">
    <property type="entry name" value="DAHP_synth_1"/>
    <property type="match status" value="1"/>
</dbReference>
<dbReference type="SUPFAM" id="SSF48600">
    <property type="entry name" value="Chorismate mutase II"/>
    <property type="match status" value="1"/>
</dbReference>
<name>A0A224AK19_9FLAO</name>
<dbReference type="InterPro" id="IPR006218">
    <property type="entry name" value="DAHP1/KDSA"/>
</dbReference>
<organism evidence="4 5">
    <name type="scientific">Blattabacterium cuenoti STAT</name>
    <dbReference type="NCBI Taxonomy" id="1457030"/>
    <lineage>
        <taxon>Bacteria</taxon>
        <taxon>Pseudomonadati</taxon>
        <taxon>Bacteroidota</taxon>
        <taxon>Flavobacteriia</taxon>
        <taxon>Flavobacteriales</taxon>
        <taxon>Blattabacteriaceae</taxon>
        <taxon>Blattabacterium</taxon>
    </lineage>
</organism>
<dbReference type="InterPro" id="IPR002701">
    <property type="entry name" value="CM_II_prokaryot"/>
</dbReference>
<sequence>MDKLNNNIDRTWIDAWNHPFIISGPCSAESERQILETAKRLNSSYVQGFRAGIWKPRTKPNNFEGVGKEGLEWLRKVKKSTGLMVATEIANAEHVKLAISFGIDILWIGARSTSSPFIIQEIADALEEENNKIILVKNPIHPDIELWIGALERLSGKGIRKLGVIHRGFYTYKNSRYRNQPNWNLLLNFRRLLPKIPILCDPSHICGNKEGILDIAKKAYHFQYEGLMIESHCDPNQAWSDAKQQITPENLFEMLKQLTYIEKCDQKSQKHLLDSFRILIDELDENLITLLAERMNISKKLGTLKKSSDIAILQPNRWKDIMKKSMNFGKKLGISEKFLEEFFQLLHQESVKIQNQIQ</sequence>
<dbReference type="SUPFAM" id="SSF51569">
    <property type="entry name" value="Aldolase"/>
    <property type="match status" value="1"/>
</dbReference>
<feature type="domain" description="Chorismate mutase" evidence="3">
    <location>
        <begin position="267"/>
        <end position="358"/>
    </location>
</feature>
<dbReference type="GO" id="GO:0004106">
    <property type="term" value="F:chorismate mutase activity"/>
    <property type="evidence" value="ECO:0007669"/>
    <property type="project" value="UniProtKB-EC"/>
</dbReference>
<dbReference type="PROSITE" id="PS51168">
    <property type="entry name" value="CHORISMATE_MUT_2"/>
    <property type="match status" value="1"/>
</dbReference>
<dbReference type="EMBL" id="AP014608">
    <property type="protein sequence ID" value="BBA17232.1"/>
    <property type="molecule type" value="Genomic_DNA"/>
</dbReference>
<keyword evidence="5" id="KW-1185">Reference proteome</keyword>
<dbReference type="EC" id="5.4.99.5" evidence="1"/>
<dbReference type="InterPro" id="IPR036979">
    <property type="entry name" value="CM_dom_sf"/>
</dbReference>
<dbReference type="InterPro" id="IPR036263">
    <property type="entry name" value="Chorismate_II_sf"/>
</dbReference>
<dbReference type="AlphaFoldDB" id="A0A224AK19"/>
<evidence type="ECO:0000313" key="4">
    <source>
        <dbReference type="EMBL" id="BBA17232.1"/>
    </source>
</evidence>
<keyword evidence="2" id="KW-0808">Transferase</keyword>
<gene>
    <name evidence="4" type="primary">aroG</name>
    <name evidence="4" type="ORF">STAT_301</name>
</gene>
<reference evidence="4 5" key="1">
    <citation type="submission" date="2014-06" db="EMBL/GenBank/DDBJ databases">
        <title>Genome sequence of the intracellular symbiont Blattabacterium cuenoti, strain STAT from the wood feeding cockroach Salganea taiwanensis taiwanensis.</title>
        <authorList>
            <person name="Kinjo Y."/>
            <person name="Ohkuma M."/>
            <person name="Tokuda G."/>
        </authorList>
    </citation>
    <scope>NUCLEOTIDE SEQUENCE [LARGE SCALE GENOMIC DNA]</scope>
    <source>
        <strain evidence="4 5">STAT</strain>
    </source>
</reference>
<accession>A0A224AK19</accession>